<dbReference type="AlphaFoldDB" id="A0A645JCB3"/>
<evidence type="ECO:0000313" key="1">
    <source>
        <dbReference type="EMBL" id="MPN61301.1"/>
    </source>
</evidence>
<dbReference type="EMBL" id="VSSQ01137719">
    <property type="protein sequence ID" value="MPN61301.1"/>
    <property type="molecule type" value="Genomic_DNA"/>
</dbReference>
<organism evidence="1">
    <name type="scientific">bioreactor metagenome</name>
    <dbReference type="NCBI Taxonomy" id="1076179"/>
    <lineage>
        <taxon>unclassified sequences</taxon>
        <taxon>metagenomes</taxon>
        <taxon>ecological metagenomes</taxon>
    </lineage>
</organism>
<accession>A0A645JCB3</accession>
<reference evidence="1" key="1">
    <citation type="submission" date="2019-08" db="EMBL/GenBank/DDBJ databases">
        <authorList>
            <person name="Kucharzyk K."/>
            <person name="Murdoch R.W."/>
            <person name="Higgins S."/>
            <person name="Loffler F."/>
        </authorList>
    </citation>
    <scope>NUCLEOTIDE SEQUENCE</scope>
</reference>
<gene>
    <name evidence="1" type="ORF">SDC9_209036</name>
</gene>
<proteinExistence type="predicted"/>
<name>A0A645JCB3_9ZZZZ</name>
<comment type="caution">
    <text evidence="1">The sequence shown here is derived from an EMBL/GenBank/DDBJ whole genome shotgun (WGS) entry which is preliminary data.</text>
</comment>
<protein>
    <submittedName>
        <fullName evidence="1">Uncharacterized protein</fullName>
    </submittedName>
</protein>
<sequence length="79" mass="9341">MQQQFAKHRIAIVVAYRRLRIRTEEKDRPGNRRGIPAEPSAGIVRPVIGLAHRFHDFLLFNRAQREILRAVDEIRNRRS</sequence>